<reference evidence="2" key="3">
    <citation type="journal article" name="Syst. Appl. Microbiol.">
        <title>Streptomyces alkaliterrae sp. nov., isolated from an alkaline soil, and emended descriptions of Streptomyces alkaliphilus, Streptomyces calidiresistens and Streptomyces durbertensis.</title>
        <authorList>
            <person name="Swiecimska M."/>
            <person name="Golinska P."/>
            <person name="Nouioui I."/>
            <person name="Wypij M."/>
            <person name="Rai M."/>
            <person name="Sangal V."/>
            <person name="Goodfellow M."/>
        </authorList>
    </citation>
    <scope>NUCLEOTIDE SEQUENCE</scope>
    <source>
        <strain evidence="2">OF8</strain>
    </source>
</reference>
<organism evidence="3 4">
    <name type="scientific">Streptomyces alkaliterrae</name>
    <dbReference type="NCBI Taxonomy" id="2213162"/>
    <lineage>
        <taxon>Bacteria</taxon>
        <taxon>Bacillati</taxon>
        <taxon>Actinomycetota</taxon>
        <taxon>Actinomycetes</taxon>
        <taxon>Kitasatosporales</taxon>
        <taxon>Streptomycetaceae</taxon>
        <taxon>Streptomyces</taxon>
    </lineage>
</organism>
<dbReference type="AlphaFoldDB" id="A0A5P0YLI1"/>
<evidence type="ECO:0000313" key="2">
    <source>
        <dbReference type="EMBL" id="MBB1257849.1"/>
    </source>
</evidence>
<accession>A0A5P0YLI1</accession>
<dbReference type="Proteomes" id="UP000517765">
    <property type="component" value="Unassembled WGS sequence"/>
</dbReference>
<dbReference type="Gene3D" id="3.40.390.10">
    <property type="entry name" value="Collagenase (Catalytic Domain)"/>
    <property type="match status" value="1"/>
</dbReference>
<evidence type="ECO:0000313" key="5">
    <source>
        <dbReference type="Proteomes" id="UP000517765"/>
    </source>
</evidence>
<feature type="region of interest" description="Disordered" evidence="1">
    <location>
        <begin position="1"/>
        <end position="30"/>
    </location>
</feature>
<name>A0A5P0YLI1_9ACTN</name>
<sequence>MSEEHRTVHPEGNGTTRESPMRTRARRTAARTSTGLAVVALMHIILAPNAAAKHGGSGIEPDNSGQYFQKYHLNSAANKASNHGKAQLERTKISTHWTDKWTDVRLRDWWGNKGNADYFGWARCEKKNWWNGKCDKILVFFNEYRMNGRTAAQWRSLGCHEIGHTGNLGHRGPGSKPFCPDSNTNSCMQTYLTTSGWPQKLDNHDIKAVNAKL</sequence>
<comment type="caution">
    <text evidence="3">The sequence shown here is derived from an EMBL/GenBank/DDBJ whole genome shotgun (WGS) entry which is preliminary data.</text>
</comment>
<reference evidence="5" key="2">
    <citation type="submission" date="2020-05" db="EMBL/GenBank/DDBJ databases">
        <title>Classification of alakaliphilic streptomycetes isolated from an alkaline soil next to Lonar Crater, India and a proposal for the recognition of Streptomyces alkaliterrae sp. nov.</title>
        <authorList>
            <person name="Golinska P."/>
        </authorList>
    </citation>
    <scope>NUCLEOTIDE SEQUENCE [LARGE SCALE GENOMIC DNA]</scope>
    <source>
        <strain evidence="5">OF8</strain>
    </source>
</reference>
<dbReference type="EMBL" id="VJYK02000026">
    <property type="protein sequence ID" value="MQS01108.1"/>
    <property type="molecule type" value="Genomic_DNA"/>
</dbReference>
<dbReference type="RefSeq" id="WP_143646586.1">
    <property type="nucleotide sequence ID" value="NZ_JABJXA010000011.1"/>
</dbReference>
<keyword evidence="4" id="KW-1185">Reference proteome</keyword>
<dbReference type="Proteomes" id="UP000320857">
    <property type="component" value="Unassembled WGS sequence"/>
</dbReference>
<dbReference type="SUPFAM" id="SSF55486">
    <property type="entry name" value="Metalloproteases ('zincins'), catalytic domain"/>
    <property type="match status" value="1"/>
</dbReference>
<evidence type="ECO:0000313" key="4">
    <source>
        <dbReference type="Proteomes" id="UP000320857"/>
    </source>
</evidence>
<dbReference type="GO" id="GO:0008237">
    <property type="term" value="F:metallopeptidase activity"/>
    <property type="evidence" value="ECO:0007669"/>
    <property type="project" value="InterPro"/>
</dbReference>
<dbReference type="OrthoDB" id="3482717at2"/>
<protein>
    <recommendedName>
        <fullName evidence="6">Matrixin family metalloprotease</fullName>
    </recommendedName>
</protein>
<evidence type="ECO:0008006" key="6">
    <source>
        <dbReference type="Google" id="ProtNLM"/>
    </source>
</evidence>
<dbReference type="InterPro" id="IPR024079">
    <property type="entry name" value="MetalloPept_cat_dom_sf"/>
</dbReference>
<evidence type="ECO:0000256" key="1">
    <source>
        <dbReference type="SAM" id="MobiDB-lite"/>
    </source>
</evidence>
<proteinExistence type="predicted"/>
<dbReference type="EMBL" id="JABJXA010000011">
    <property type="protein sequence ID" value="MBB1257849.1"/>
    <property type="molecule type" value="Genomic_DNA"/>
</dbReference>
<reference evidence="3 4" key="1">
    <citation type="submission" date="2019-10" db="EMBL/GenBank/DDBJ databases">
        <title>Streptomyces sp. nov., a novel actinobacterium isolated from alkaline environment.</title>
        <authorList>
            <person name="Golinska P."/>
        </authorList>
    </citation>
    <scope>NUCLEOTIDE SEQUENCE [LARGE SCALE GENOMIC DNA]</scope>
    <source>
        <strain evidence="3 4">OF1</strain>
    </source>
</reference>
<evidence type="ECO:0000313" key="3">
    <source>
        <dbReference type="EMBL" id="MQS01108.1"/>
    </source>
</evidence>
<gene>
    <name evidence="3" type="ORF">FNX44_004335</name>
    <name evidence="2" type="ORF">H3147_03270</name>
</gene>